<reference evidence="1" key="1">
    <citation type="submission" date="2022-04" db="EMBL/GenBank/DDBJ databases">
        <title>Genome of the entomopathogenic fungus Entomophthora muscae.</title>
        <authorList>
            <person name="Elya C."/>
            <person name="Lovett B.R."/>
            <person name="Lee E."/>
            <person name="Macias A.M."/>
            <person name="Hajek A.E."/>
            <person name="De Bivort B.L."/>
            <person name="Kasson M.T."/>
            <person name="De Fine Licht H.H."/>
            <person name="Stajich J.E."/>
        </authorList>
    </citation>
    <scope>NUCLEOTIDE SEQUENCE</scope>
    <source>
        <strain evidence="1">Berkeley</strain>
    </source>
</reference>
<dbReference type="EMBL" id="QTSX02007127">
    <property type="protein sequence ID" value="KAJ9051002.1"/>
    <property type="molecule type" value="Genomic_DNA"/>
</dbReference>
<keyword evidence="2" id="KW-1185">Reference proteome</keyword>
<sequence>MKSFVQISLISVLFQGGYLADATGSYIVTLRSLTEAKILDDHLARVQSEIDSAQHSREKNKINYEYRTVLKGYSAVFTDEVLAKVKAMSEVEDVEEDQGGSFAVIQKDAPWGLGRLSSPNLPLGNSQSLTYEYDHEPSAGEGVDVYVVDSGISTGVLDFEERANWGVNFVTDDEFDVNDHGTHVAGIVGSKTYGVAKKSTMIAVKVGDGKDPVLKSSLIAGVDWAVKDKKVGRGCVINISLALSLSKVLNRAAGNGVDLGCVVVAAAGNSNKDACNFSPASELKVITVGATDIKDVRADFSNWGKCVTLFAPGVDILSTTFYGFDHRSESGTSMAAPHVAGLAAIVLSKNKNYTPADVLKEIIEHATKHVKTKNGKESRDKLVSSKGL</sequence>
<dbReference type="Proteomes" id="UP001165960">
    <property type="component" value="Unassembled WGS sequence"/>
</dbReference>
<organism evidence="1 2">
    <name type="scientific">Entomophthora muscae</name>
    <dbReference type="NCBI Taxonomy" id="34485"/>
    <lineage>
        <taxon>Eukaryota</taxon>
        <taxon>Fungi</taxon>
        <taxon>Fungi incertae sedis</taxon>
        <taxon>Zoopagomycota</taxon>
        <taxon>Entomophthoromycotina</taxon>
        <taxon>Entomophthoromycetes</taxon>
        <taxon>Entomophthorales</taxon>
        <taxon>Entomophthoraceae</taxon>
        <taxon>Entomophthora</taxon>
    </lineage>
</organism>
<name>A0ACC2RLS2_9FUNG</name>
<evidence type="ECO:0000313" key="1">
    <source>
        <dbReference type="EMBL" id="KAJ9051002.1"/>
    </source>
</evidence>
<dbReference type="EC" id="3.4.21.48" evidence="1"/>
<gene>
    <name evidence="1" type="primary">PRB1_5</name>
    <name evidence="1" type="ORF">DSO57_1008823</name>
</gene>
<protein>
    <submittedName>
        <fullName evidence="1">Proteinase B</fullName>
        <ecNumber evidence="1">3.4.21.48</ecNumber>
    </submittedName>
</protein>
<accession>A0ACC2RLS2</accession>
<proteinExistence type="predicted"/>
<keyword evidence="1" id="KW-0378">Hydrolase</keyword>
<evidence type="ECO:0000313" key="2">
    <source>
        <dbReference type="Proteomes" id="UP001165960"/>
    </source>
</evidence>
<comment type="caution">
    <text evidence="1">The sequence shown here is derived from an EMBL/GenBank/DDBJ whole genome shotgun (WGS) entry which is preliminary data.</text>
</comment>